<feature type="domain" description="HRDC" evidence="17">
    <location>
        <begin position="513"/>
        <end position="592"/>
    </location>
</feature>
<dbReference type="PROSITE" id="PS51194">
    <property type="entry name" value="HELICASE_CTER"/>
    <property type="match status" value="1"/>
</dbReference>
<evidence type="ECO:0000259" key="17">
    <source>
        <dbReference type="PROSITE" id="PS50967"/>
    </source>
</evidence>
<sequence length="592" mass="68776">MLNKAEKILKDYYGFKNFRKGQRKIIENILAKKNDTLGVMPTGSGKSISFQIPALCLPGLTVVISPLISLMKDQTDSLKTIGIKADYINSTLSFSEKKRRITGMINMKYDLLYVAPERLKDNYFINRLKQVEVSHVAVDEAHCISSWGHDFRPSYRMIPEFIKVLDTDPVVSAFTATATKRVRRDIQNLLNLDRLVLTGFDRPNLNFKIKKGVDKKEYIKNYIKVNKNDSGIIYVSTRKKVEKLYKYLNRRGFEVGKYHAGLSPAERKSVQEKFNREKLKIIVATNAFGMGIDKSNIRYVIHNNIPKNIEAYYQEAGRAGRDGEKSDCILLYSADDIRIPKYFIEKSNLKPELKRNEYYKLQKMIDYCHTSKCLRYFILDYFGQKNPPKTCNSCSNCDNEIDFKNITDIAYKIISCIKRTGQRYGITKIACILKGSRRKDILERNLDQAINYKALSSFTIKEIKNYINFLIAEDFIKITNGKYPILKLKENSIDVLQNNKKVYKKDEKKVEKITADNKLFEILRKLRLNIAKKESIPPYIVFHDSTLKEMSDFLPQTREEMLKIKGVGKIKYRKYGEKFLEKIKNFALQDND</sequence>
<dbReference type="GO" id="GO:0043138">
    <property type="term" value="F:3'-5' DNA helicase activity"/>
    <property type="evidence" value="ECO:0007669"/>
    <property type="project" value="UniProtKB-EC"/>
</dbReference>
<dbReference type="InterPro" id="IPR044876">
    <property type="entry name" value="HRDC_dom_sf"/>
</dbReference>
<dbReference type="GO" id="GO:0009432">
    <property type="term" value="P:SOS response"/>
    <property type="evidence" value="ECO:0007669"/>
    <property type="project" value="UniProtKB-UniRule"/>
</dbReference>
<evidence type="ECO:0000256" key="6">
    <source>
        <dbReference type="ARBA" id="ARBA00022763"/>
    </source>
</evidence>
<dbReference type="SMART" id="SM00956">
    <property type="entry name" value="RQC"/>
    <property type="match status" value="1"/>
</dbReference>
<dbReference type="Pfam" id="PF00270">
    <property type="entry name" value="DEAD"/>
    <property type="match status" value="1"/>
</dbReference>
<name>A0A5D0MI91_9BACT</name>
<dbReference type="NCBIfam" id="TIGR01389">
    <property type="entry name" value="recQ"/>
    <property type="match status" value="1"/>
</dbReference>
<dbReference type="InterPro" id="IPR004589">
    <property type="entry name" value="DNA_helicase_ATP-dep_RecQ"/>
</dbReference>
<dbReference type="InterPro" id="IPR006293">
    <property type="entry name" value="DNA_helicase_ATP-dep_RecQ_bac"/>
</dbReference>
<keyword evidence="10" id="KW-0067">ATP-binding</keyword>
<evidence type="ECO:0000313" key="21">
    <source>
        <dbReference type="Proteomes" id="UP000324143"/>
    </source>
</evidence>
<dbReference type="PANTHER" id="PTHR13710:SF105">
    <property type="entry name" value="ATP-DEPENDENT DNA HELICASE Q1"/>
    <property type="match status" value="1"/>
</dbReference>
<keyword evidence="21" id="KW-1185">Reference proteome</keyword>
<dbReference type="SUPFAM" id="SSF47819">
    <property type="entry name" value="HRDC-like"/>
    <property type="match status" value="1"/>
</dbReference>
<keyword evidence="9" id="KW-0862">Zinc</keyword>
<dbReference type="Pfam" id="PF00570">
    <property type="entry name" value="HRDC"/>
    <property type="match status" value="1"/>
</dbReference>
<gene>
    <name evidence="20" type="primary">recQ</name>
    <name evidence="20" type="ORF">FXF47_05745</name>
</gene>
<dbReference type="SMART" id="SM00341">
    <property type="entry name" value="HRDC"/>
    <property type="match status" value="1"/>
</dbReference>
<accession>A0A5D0MI91</accession>
<evidence type="ECO:0000256" key="12">
    <source>
        <dbReference type="ARBA" id="ARBA00023172"/>
    </source>
</evidence>
<comment type="caution">
    <text evidence="20">The sequence shown here is derived from an EMBL/GenBank/DDBJ whole genome shotgun (WGS) entry which is preliminary data.</text>
</comment>
<evidence type="ECO:0000256" key="3">
    <source>
        <dbReference type="ARBA" id="ARBA00005446"/>
    </source>
</evidence>
<evidence type="ECO:0000313" key="20">
    <source>
        <dbReference type="EMBL" id="TYB31140.1"/>
    </source>
</evidence>
<dbReference type="SUPFAM" id="SSF46785">
    <property type="entry name" value="Winged helix' DNA-binding domain"/>
    <property type="match status" value="1"/>
</dbReference>
<dbReference type="GO" id="GO:0043590">
    <property type="term" value="C:bacterial nucleoid"/>
    <property type="evidence" value="ECO:0007669"/>
    <property type="project" value="TreeGrafter"/>
</dbReference>
<evidence type="ECO:0000259" key="18">
    <source>
        <dbReference type="PROSITE" id="PS51192"/>
    </source>
</evidence>
<evidence type="ECO:0000256" key="11">
    <source>
        <dbReference type="ARBA" id="ARBA00023125"/>
    </source>
</evidence>
<dbReference type="InterPro" id="IPR027417">
    <property type="entry name" value="P-loop_NTPase"/>
</dbReference>
<protein>
    <recommendedName>
        <fullName evidence="16">DNA helicase RecQ</fullName>
        <ecNumber evidence="16">5.6.2.4</ecNumber>
    </recommendedName>
</protein>
<comment type="similarity">
    <text evidence="3">Belongs to the helicase family. RecQ subfamily.</text>
</comment>
<proteinExistence type="inferred from homology"/>
<evidence type="ECO:0000256" key="5">
    <source>
        <dbReference type="ARBA" id="ARBA00022741"/>
    </source>
</evidence>
<keyword evidence="13" id="KW-0234">DNA repair</keyword>
<dbReference type="Gene3D" id="1.10.10.10">
    <property type="entry name" value="Winged helix-like DNA-binding domain superfamily/Winged helix DNA-binding domain"/>
    <property type="match status" value="1"/>
</dbReference>
<dbReference type="FunFam" id="1.10.150.80:FF:000002">
    <property type="entry name" value="ATP-dependent DNA helicase RecQ"/>
    <property type="match status" value="1"/>
</dbReference>
<dbReference type="InterPro" id="IPR032284">
    <property type="entry name" value="RecQ_Zn-bd"/>
</dbReference>
<evidence type="ECO:0000256" key="16">
    <source>
        <dbReference type="NCBIfam" id="TIGR01389"/>
    </source>
</evidence>
<keyword evidence="12" id="KW-0233">DNA recombination</keyword>
<evidence type="ECO:0000256" key="13">
    <source>
        <dbReference type="ARBA" id="ARBA00023204"/>
    </source>
</evidence>
<dbReference type="InterPro" id="IPR001650">
    <property type="entry name" value="Helicase_C-like"/>
</dbReference>
<dbReference type="InterPro" id="IPR014001">
    <property type="entry name" value="Helicase_ATP-bd"/>
</dbReference>
<dbReference type="EC" id="5.6.2.4" evidence="16"/>
<comment type="cofactor">
    <cofactor evidence="2">
        <name>Zn(2+)</name>
        <dbReference type="ChEBI" id="CHEBI:29105"/>
    </cofactor>
</comment>
<dbReference type="Pfam" id="PF00271">
    <property type="entry name" value="Helicase_C"/>
    <property type="match status" value="1"/>
</dbReference>
<dbReference type="SUPFAM" id="SSF52540">
    <property type="entry name" value="P-loop containing nucleoside triphosphate hydrolases"/>
    <property type="match status" value="1"/>
</dbReference>
<evidence type="ECO:0000259" key="19">
    <source>
        <dbReference type="PROSITE" id="PS51194"/>
    </source>
</evidence>
<comment type="catalytic activity">
    <reaction evidence="15">
        <text>Couples ATP hydrolysis with the unwinding of duplex DNA by translocating in the 3'-5' direction.</text>
        <dbReference type="EC" id="5.6.2.4"/>
    </reaction>
</comment>
<dbReference type="FunFam" id="3.40.50.300:FF:001389">
    <property type="entry name" value="ATP-dependent DNA helicase RecQ"/>
    <property type="match status" value="1"/>
</dbReference>
<dbReference type="GO" id="GO:0005524">
    <property type="term" value="F:ATP binding"/>
    <property type="evidence" value="ECO:0007669"/>
    <property type="project" value="UniProtKB-KW"/>
</dbReference>
<dbReference type="InterPro" id="IPR010997">
    <property type="entry name" value="HRDC-like_sf"/>
</dbReference>
<dbReference type="GO" id="GO:0006260">
    <property type="term" value="P:DNA replication"/>
    <property type="evidence" value="ECO:0007669"/>
    <property type="project" value="InterPro"/>
</dbReference>
<evidence type="ECO:0000256" key="14">
    <source>
        <dbReference type="ARBA" id="ARBA00023235"/>
    </source>
</evidence>
<evidence type="ECO:0000256" key="8">
    <source>
        <dbReference type="ARBA" id="ARBA00022806"/>
    </source>
</evidence>
<comment type="cofactor">
    <cofactor evidence="1">
        <name>Mg(2+)</name>
        <dbReference type="ChEBI" id="CHEBI:18420"/>
    </cofactor>
</comment>
<dbReference type="InterPro" id="IPR018982">
    <property type="entry name" value="RQC_domain"/>
</dbReference>
<dbReference type="PROSITE" id="PS51192">
    <property type="entry name" value="HELICASE_ATP_BIND_1"/>
    <property type="match status" value="1"/>
</dbReference>
<dbReference type="SMART" id="SM00487">
    <property type="entry name" value="DEXDc"/>
    <property type="match status" value="1"/>
</dbReference>
<dbReference type="GO" id="GO:0003677">
    <property type="term" value="F:DNA binding"/>
    <property type="evidence" value="ECO:0007669"/>
    <property type="project" value="UniProtKB-KW"/>
</dbReference>
<evidence type="ECO:0000256" key="2">
    <source>
        <dbReference type="ARBA" id="ARBA00001947"/>
    </source>
</evidence>
<keyword evidence="11" id="KW-0238">DNA-binding</keyword>
<dbReference type="PANTHER" id="PTHR13710">
    <property type="entry name" value="DNA HELICASE RECQ FAMILY MEMBER"/>
    <property type="match status" value="1"/>
</dbReference>
<dbReference type="InterPro" id="IPR036390">
    <property type="entry name" value="WH_DNA-bd_sf"/>
</dbReference>
<dbReference type="GO" id="GO:0005737">
    <property type="term" value="C:cytoplasm"/>
    <property type="evidence" value="ECO:0007669"/>
    <property type="project" value="TreeGrafter"/>
</dbReference>
<evidence type="ECO:0000256" key="1">
    <source>
        <dbReference type="ARBA" id="ARBA00001946"/>
    </source>
</evidence>
<keyword evidence="6" id="KW-0227">DNA damage</keyword>
<dbReference type="GO" id="GO:0006281">
    <property type="term" value="P:DNA repair"/>
    <property type="evidence" value="ECO:0007669"/>
    <property type="project" value="UniProtKB-KW"/>
</dbReference>
<dbReference type="NCBIfam" id="TIGR00614">
    <property type="entry name" value="recQ_fam"/>
    <property type="match status" value="1"/>
</dbReference>
<dbReference type="InterPro" id="IPR036388">
    <property type="entry name" value="WH-like_DNA-bd_sf"/>
</dbReference>
<dbReference type="GO" id="GO:0016787">
    <property type="term" value="F:hydrolase activity"/>
    <property type="evidence" value="ECO:0007669"/>
    <property type="project" value="UniProtKB-KW"/>
</dbReference>
<dbReference type="Proteomes" id="UP000324143">
    <property type="component" value="Unassembled WGS sequence"/>
</dbReference>
<keyword evidence="4" id="KW-0479">Metal-binding</keyword>
<dbReference type="Pfam" id="PF16124">
    <property type="entry name" value="RecQ_Zn_bind"/>
    <property type="match status" value="1"/>
</dbReference>
<keyword evidence="14" id="KW-0413">Isomerase</keyword>
<keyword evidence="8 20" id="KW-0347">Helicase</keyword>
<dbReference type="InterPro" id="IPR002121">
    <property type="entry name" value="HRDC_dom"/>
</dbReference>
<evidence type="ECO:0000256" key="10">
    <source>
        <dbReference type="ARBA" id="ARBA00022840"/>
    </source>
</evidence>
<feature type="domain" description="Helicase ATP-binding" evidence="18">
    <location>
        <begin position="27"/>
        <end position="196"/>
    </location>
</feature>
<dbReference type="Pfam" id="PF09382">
    <property type="entry name" value="RQC"/>
    <property type="match status" value="1"/>
</dbReference>
<dbReference type="AlphaFoldDB" id="A0A5D0MI91"/>
<evidence type="ECO:0000256" key="15">
    <source>
        <dbReference type="ARBA" id="ARBA00034617"/>
    </source>
</evidence>
<organism evidence="20 21">
    <name type="scientific">Candidatus Mcinerneyibacterium aminivorans</name>
    <dbReference type="NCBI Taxonomy" id="2703815"/>
    <lineage>
        <taxon>Bacteria</taxon>
        <taxon>Candidatus Macinerneyibacteriota</taxon>
        <taxon>Candidatus Mcinerneyibacteria</taxon>
        <taxon>Candidatus Mcinerneyibacteriales</taxon>
        <taxon>Candidatus Mcinerneyibacteriaceae</taxon>
        <taxon>Candidatus Mcinerneyibacterium</taxon>
    </lineage>
</organism>
<dbReference type="EMBL" id="VSIX01000054">
    <property type="protein sequence ID" value="TYB31140.1"/>
    <property type="molecule type" value="Genomic_DNA"/>
</dbReference>
<keyword evidence="5" id="KW-0547">Nucleotide-binding</keyword>
<dbReference type="GO" id="GO:0009378">
    <property type="term" value="F:four-way junction helicase activity"/>
    <property type="evidence" value="ECO:0007669"/>
    <property type="project" value="TreeGrafter"/>
</dbReference>
<dbReference type="GO" id="GO:0030894">
    <property type="term" value="C:replisome"/>
    <property type="evidence" value="ECO:0007669"/>
    <property type="project" value="TreeGrafter"/>
</dbReference>
<dbReference type="GO" id="GO:0006310">
    <property type="term" value="P:DNA recombination"/>
    <property type="evidence" value="ECO:0007669"/>
    <property type="project" value="UniProtKB-UniRule"/>
</dbReference>
<dbReference type="InterPro" id="IPR011545">
    <property type="entry name" value="DEAD/DEAH_box_helicase_dom"/>
</dbReference>
<dbReference type="SMART" id="SM00490">
    <property type="entry name" value="HELICc"/>
    <property type="match status" value="1"/>
</dbReference>
<evidence type="ECO:0000256" key="7">
    <source>
        <dbReference type="ARBA" id="ARBA00022801"/>
    </source>
</evidence>
<reference evidence="20" key="1">
    <citation type="submission" date="2019-08" db="EMBL/GenBank/DDBJ databases">
        <title>Genomic characterization of a novel candidate phylum (ARYD3) from a high temperature, high salinity tertiary oil reservoir in north central Oklahoma, USA.</title>
        <authorList>
            <person name="Youssef N.H."/>
            <person name="Yadav A."/>
            <person name="Elshahed M.S."/>
        </authorList>
    </citation>
    <scope>NUCLEOTIDE SEQUENCE [LARGE SCALE GENOMIC DNA]</scope>
    <source>
        <strain evidence="20">ARYD3</strain>
    </source>
</reference>
<dbReference type="CDD" id="cd18794">
    <property type="entry name" value="SF2_C_RecQ"/>
    <property type="match status" value="1"/>
</dbReference>
<evidence type="ECO:0000256" key="4">
    <source>
        <dbReference type="ARBA" id="ARBA00022723"/>
    </source>
</evidence>
<dbReference type="Gene3D" id="3.40.50.300">
    <property type="entry name" value="P-loop containing nucleotide triphosphate hydrolases"/>
    <property type="match status" value="2"/>
</dbReference>
<feature type="domain" description="Helicase C-terminal" evidence="19">
    <location>
        <begin position="217"/>
        <end position="365"/>
    </location>
</feature>
<evidence type="ECO:0000256" key="9">
    <source>
        <dbReference type="ARBA" id="ARBA00022833"/>
    </source>
</evidence>
<dbReference type="Gene3D" id="1.10.150.80">
    <property type="entry name" value="HRDC domain"/>
    <property type="match status" value="1"/>
</dbReference>
<dbReference type="GO" id="GO:0046872">
    <property type="term" value="F:metal ion binding"/>
    <property type="evidence" value="ECO:0007669"/>
    <property type="project" value="UniProtKB-KW"/>
</dbReference>
<dbReference type="PROSITE" id="PS50967">
    <property type="entry name" value="HRDC"/>
    <property type="match status" value="1"/>
</dbReference>
<keyword evidence="7 20" id="KW-0378">Hydrolase</keyword>
<dbReference type="CDD" id="cd17920">
    <property type="entry name" value="DEXHc_RecQ"/>
    <property type="match status" value="1"/>
</dbReference>